<organism evidence="2 4">
    <name type="scientific">Orbilia oligospora</name>
    <name type="common">Nematode-trapping fungus</name>
    <name type="synonym">Arthrobotrys oligospora</name>
    <dbReference type="NCBI Taxonomy" id="2813651"/>
    <lineage>
        <taxon>Eukaryota</taxon>
        <taxon>Fungi</taxon>
        <taxon>Dikarya</taxon>
        <taxon>Ascomycota</taxon>
        <taxon>Pezizomycotina</taxon>
        <taxon>Orbiliomycetes</taxon>
        <taxon>Orbiliales</taxon>
        <taxon>Orbiliaceae</taxon>
        <taxon>Orbilia</taxon>
    </lineage>
</organism>
<evidence type="ECO:0000313" key="2">
    <source>
        <dbReference type="EMBL" id="KAF3203171.1"/>
    </source>
</evidence>
<name>A0A6G1LX51_ORBOL</name>
<protein>
    <submittedName>
        <fullName evidence="2">Uncharacterized protein</fullName>
    </submittedName>
</protein>
<evidence type="ECO:0000313" key="1">
    <source>
        <dbReference type="EMBL" id="KAF3171735.1"/>
    </source>
</evidence>
<dbReference type="EMBL" id="WIWT01000081">
    <property type="protein sequence ID" value="KAF3203171.1"/>
    <property type="molecule type" value="Genomic_DNA"/>
</dbReference>
<reference evidence="2 3" key="1">
    <citation type="submission" date="2019-06" db="EMBL/GenBank/DDBJ databases">
        <authorList>
            <person name="Palmer J.M."/>
        </authorList>
    </citation>
    <scope>NUCLEOTIDE SEQUENCE</scope>
    <source>
        <strain evidence="2">TWF679</strain>
        <strain evidence="1 3">TWF788</strain>
    </source>
</reference>
<proteinExistence type="predicted"/>
<accession>A0A6G1LX51</accession>
<dbReference type="AlphaFoldDB" id="A0A6G1LX51"/>
<dbReference type="Proteomes" id="UP000479691">
    <property type="component" value="Unassembled WGS sequence"/>
</dbReference>
<dbReference type="Proteomes" id="UP000614610">
    <property type="component" value="Unassembled WGS sequence"/>
</dbReference>
<evidence type="ECO:0000313" key="4">
    <source>
        <dbReference type="Proteomes" id="UP000614610"/>
    </source>
</evidence>
<comment type="caution">
    <text evidence="2">The sequence shown here is derived from an EMBL/GenBank/DDBJ whole genome shotgun (WGS) entry which is preliminary data.</text>
</comment>
<sequence>MLDLGRRTSVSCPNGDLSYMDFNAWLLGSQLGVARQKAPAKPTSVRCLILPSLPIAISKRSNVALMLGDAAAIGRGGRYQSPKVV</sequence>
<evidence type="ECO:0000313" key="3">
    <source>
        <dbReference type="Proteomes" id="UP000479691"/>
    </source>
</evidence>
<dbReference type="EMBL" id="JAABOE010000068">
    <property type="protein sequence ID" value="KAF3171735.1"/>
    <property type="molecule type" value="Genomic_DNA"/>
</dbReference>
<gene>
    <name evidence="2" type="ORF">TWF679_010481</name>
    <name evidence="1" type="ORF">TWF788_009639</name>
</gene>